<sequence length="47" mass="5497">MACFVTAHLVQRSKSAADMLRMHREAEFRRGGRRKIWMFGKTPSCKI</sequence>
<proteinExistence type="predicted"/>
<protein>
    <submittedName>
        <fullName evidence="1">Uncharacterized protein</fullName>
    </submittedName>
</protein>
<accession>A0A087UZT8</accession>
<feature type="non-terminal residue" evidence="1">
    <location>
        <position position="47"/>
    </location>
</feature>
<keyword evidence="2" id="KW-1185">Reference proteome</keyword>
<evidence type="ECO:0000313" key="2">
    <source>
        <dbReference type="Proteomes" id="UP000054359"/>
    </source>
</evidence>
<evidence type="ECO:0000313" key="1">
    <source>
        <dbReference type="EMBL" id="KFM82877.1"/>
    </source>
</evidence>
<organism evidence="1 2">
    <name type="scientific">Stegodyphus mimosarum</name>
    <name type="common">African social velvet spider</name>
    <dbReference type="NCBI Taxonomy" id="407821"/>
    <lineage>
        <taxon>Eukaryota</taxon>
        <taxon>Metazoa</taxon>
        <taxon>Ecdysozoa</taxon>
        <taxon>Arthropoda</taxon>
        <taxon>Chelicerata</taxon>
        <taxon>Arachnida</taxon>
        <taxon>Araneae</taxon>
        <taxon>Araneomorphae</taxon>
        <taxon>Entelegynae</taxon>
        <taxon>Eresoidea</taxon>
        <taxon>Eresidae</taxon>
        <taxon>Stegodyphus</taxon>
    </lineage>
</organism>
<name>A0A087UZT8_STEMI</name>
<dbReference type="AlphaFoldDB" id="A0A087UZT8"/>
<dbReference type="EMBL" id="KK122513">
    <property type="protein sequence ID" value="KFM82877.1"/>
    <property type="molecule type" value="Genomic_DNA"/>
</dbReference>
<gene>
    <name evidence="1" type="ORF">X975_19942</name>
</gene>
<reference evidence="1 2" key="1">
    <citation type="submission" date="2013-11" db="EMBL/GenBank/DDBJ databases">
        <title>Genome sequencing of Stegodyphus mimosarum.</title>
        <authorList>
            <person name="Bechsgaard J."/>
        </authorList>
    </citation>
    <scope>NUCLEOTIDE SEQUENCE [LARGE SCALE GENOMIC DNA]</scope>
</reference>
<dbReference type="Proteomes" id="UP000054359">
    <property type="component" value="Unassembled WGS sequence"/>
</dbReference>